<dbReference type="OMA" id="NWGGRTK"/>
<gene>
    <name evidence="4" type="ORF">SAPIO_CDS3385</name>
</gene>
<organism evidence="4 5">
    <name type="scientific">Pseudallescheria apiosperma</name>
    <name type="common">Scedosporium apiospermum</name>
    <dbReference type="NCBI Taxonomy" id="563466"/>
    <lineage>
        <taxon>Eukaryota</taxon>
        <taxon>Fungi</taxon>
        <taxon>Dikarya</taxon>
        <taxon>Ascomycota</taxon>
        <taxon>Pezizomycotina</taxon>
        <taxon>Sordariomycetes</taxon>
        <taxon>Hypocreomycetidae</taxon>
        <taxon>Microascales</taxon>
        <taxon>Microascaceae</taxon>
        <taxon>Scedosporium</taxon>
    </lineage>
</organism>
<feature type="compositionally biased region" description="Polar residues" evidence="3">
    <location>
        <begin position="103"/>
        <end position="116"/>
    </location>
</feature>
<dbReference type="HOGENOM" id="CLU_008109_0_0_1"/>
<evidence type="ECO:0000256" key="1">
    <source>
        <dbReference type="ARBA" id="ARBA00004123"/>
    </source>
</evidence>
<accession>A0A084GAN5</accession>
<dbReference type="GO" id="GO:0003700">
    <property type="term" value="F:DNA-binding transcription factor activity"/>
    <property type="evidence" value="ECO:0007669"/>
    <property type="project" value="TreeGrafter"/>
</dbReference>
<comment type="subcellular location">
    <subcellularLocation>
        <location evidence="1">Nucleus</location>
    </subcellularLocation>
</comment>
<dbReference type="Proteomes" id="UP000028545">
    <property type="component" value="Unassembled WGS sequence"/>
</dbReference>
<reference evidence="4 5" key="1">
    <citation type="journal article" date="2014" name="Genome Announc.">
        <title>Draft genome sequence of the pathogenic fungus Scedosporium apiospermum.</title>
        <authorList>
            <person name="Vandeputte P."/>
            <person name="Ghamrawi S."/>
            <person name="Rechenmann M."/>
            <person name="Iltis A."/>
            <person name="Giraud S."/>
            <person name="Fleury M."/>
            <person name="Thornton C."/>
            <person name="Delhaes L."/>
            <person name="Meyer W."/>
            <person name="Papon N."/>
            <person name="Bouchara J.P."/>
        </authorList>
    </citation>
    <scope>NUCLEOTIDE SEQUENCE [LARGE SCALE GENOMIC DNA]</scope>
    <source>
        <strain evidence="4 5">IHEM 14462</strain>
    </source>
</reference>
<dbReference type="PANTHER" id="PTHR37534:SF43">
    <property type="entry name" value="FINGER DOMAIN PROTEIN, PUTATIVE (AFU_ORTHOLOGUE AFUA_1G01850)-RELATED"/>
    <property type="match status" value="1"/>
</dbReference>
<feature type="region of interest" description="Disordered" evidence="3">
    <location>
        <begin position="70"/>
        <end position="116"/>
    </location>
</feature>
<dbReference type="EMBL" id="JOWA01000088">
    <property type="protein sequence ID" value="KEZ44397.1"/>
    <property type="molecule type" value="Genomic_DNA"/>
</dbReference>
<dbReference type="KEGG" id="sapo:SAPIO_CDS3385"/>
<protein>
    <recommendedName>
        <fullName evidence="6">C6 zinc finger domain-containing protein</fullName>
    </recommendedName>
</protein>
<evidence type="ECO:0000256" key="3">
    <source>
        <dbReference type="SAM" id="MobiDB-lite"/>
    </source>
</evidence>
<dbReference type="GeneID" id="27722457"/>
<sequence>MLADANSPRSIGPSSRSTCRKAGHTCDYSIRLNWDGRRTKRTSYDATGDGQLSSPTRGQRPFTIINQTFAANASPQLPPQQRRLSEGSWNDDQLIPNRAPDTGNDTAQQQVPVSPSNHVFPERDSLLLSPVNNASAGNAAQEQEQMLRDMLNPRTQPHKEPPNFNAHQFVVPIPEPAVAGPSPPRDFDNLLFRQPQERAGGILAPLGTPSTLQSAGSIVATPTLGDEGNTPIFMRFHPLANLGPLASPLTPMTPSSYSDDDPRAAQQTPSNPASPDIRRLTVNSLLSGPPGPVYNSTEGHLIRNNAVPGFGPGFEYDFDLFGGARFYGYDLGKRDEDLPKNDDRNAIASTPPTPQTPQDHAHDLLHSAGHGGVDDAFKFETKYSDRPSRKSGGYYKEPVPIRIPHSLEPLPRKSTARESDEFAVLMPYDDQQSNPFRIILPQMAVKNDHLLSLLLAYSASHRARLLHQKEPEMRMALWVQDIFPALREALSDDTRIISNTSLATAIMLASLEIISPKAFGYAIPWQEHLNLARDLMRKRFSGTGVPKITHSSSQEDQVCSFLWSWFAYLDVLGGLSGGPRKTDSSLMLPLEYTDDPDEIDCIMGFTTRCVRLLAGTADLARLSDAQRILPGNTVNQYWSPTPETVQRAHALEVALRESVERESRPCKHIPIENVDGRDRVEMTATNEAFHWAGIAQLHRRALGKPASHPDVQEPVLKIIQCLGRIRKGGTAEMGILFPMFTAGCETSDEYCRAQILERFRSVERNGMTQIRKARELMVKVWKEGRPWETMLKNEFIG</sequence>
<proteinExistence type="predicted"/>
<feature type="region of interest" description="Disordered" evidence="3">
    <location>
        <begin position="1"/>
        <end position="21"/>
    </location>
</feature>
<dbReference type="InterPro" id="IPR021858">
    <property type="entry name" value="Fun_TF"/>
</dbReference>
<dbReference type="RefSeq" id="XP_016644196.1">
    <property type="nucleotide sequence ID" value="XM_016786190.1"/>
</dbReference>
<evidence type="ECO:0000256" key="2">
    <source>
        <dbReference type="ARBA" id="ARBA00023242"/>
    </source>
</evidence>
<dbReference type="GO" id="GO:0000976">
    <property type="term" value="F:transcription cis-regulatory region binding"/>
    <property type="evidence" value="ECO:0007669"/>
    <property type="project" value="TreeGrafter"/>
</dbReference>
<name>A0A084GAN5_PSEDA</name>
<keyword evidence="2" id="KW-0539">Nucleus</keyword>
<dbReference type="GO" id="GO:0005634">
    <property type="term" value="C:nucleus"/>
    <property type="evidence" value="ECO:0007669"/>
    <property type="project" value="UniProtKB-SubCell"/>
</dbReference>
<comment type="caution">
    <text evidence="4">The sequence shown here is derived from an EMBL/GenBank/DDBJ whole genome shotgun (WGS) entry which is preliminary data.</text>
</comment>
<feature type="compositionally biased region" description="Polar residues" evidence="3">
    <location>
        <begin position="7"/>
        <end position="17"/>
    </location>
</feature>
<dbReference type="Pfam" id="PF11951">
    <property type="entry name" value="Fungal_trans_2"/>
    <property type="match status" value="1"/>
</dbReference>
<evidence type="ECO:0000313" key="5">
    <source>
        <dbReference type="Proteomes" id="UP000028545"/>
    </source>
</evidence>
<dbReference type="VEuPathDB" id="FungiDB:SAPIO_CDS3385"/>
<evidence type="ECO:0008006" key="6">
    <source>
        <dbReference type="Google" id="ProtNLM"/>
    </source>
</evidence>
<keyword evidence="5" id="KW-1185">Reference proteome</keyword>
<dbReference type="PANTHER" id="PTHR37534">
    <property type="entry name" value="TRANSCRIPTIONAL ACTIVATOR PROTEIN UGA3"/>
    <property type="match status" value="1"/>
</dbReference>
<evidence type="ECO:0000313" key="4">
    <source>
        <dbReference type="EMBL" id="KEZ44397.1"/>
    </source>
</evidence>
<feature type="region of interest" description="Disordered" evidence="3">
    <location>
        <begin position="245"/>
        <end position="277"/>
    </location>
</feature>
<dbReference type="AlphaFoldDB" id="A0A084GAN5"/>
<feature type="region of interest" description="Disordered" evidence="3">
    <location>
        <begin position="337"/>
        <end position="367"/>
    </location>
</feature>
<dbReference type="GO" id="GO:0045944">
    <property type="term" value="P:positive regulation of transcription by RNA polymerase II"/>
    <property type="evidence" value="ECO:0007669"/>
    <property type="project" value="TreeGrafter"/>
</dbReference>
<dbReference type="OrthoDB" id="5229455at2759"/>